<protein>
    <submittedName>
        <fullName evidence="1">Uncharacterized protein</fullName>
    </submittedName>
</protein>
<sequence length="86" mass="8881">MSPSASIATCVLPMRAAPASFFILDGHCSSATSPIPARSRIVHSSSSLPLLRSSVTVCGSSSSTSASFSSSFSAFSQILALRKTQR</sequence>
<name>A0A2Z6MA31_TRISU</name>
<keyword evidence="2" id="KW-1185">Reference proteome</keyword>
<dbReference type="Proteomes" id="UP000242715">
    <property type="component" value="Unassembled WGS sequence"/>
</dbReference>
<reference evidence="2" key="1">
    <citation type="journal article" date="2017" name="Front. Plant Sci.">
        <title>Climate Clever Clovers: New Paradigm to Reduce the Environmental Footprint of Ruminants by Breeding Low Methanogenic Forages Utilizing Haplotype Variation.</title>
        <authorList>
            <person name="Kaur P."/>
            <person name="Appels R."/>
            <person name="Bayer P.E."/>
            <person name="Keeble-Gagnere G."/>
            <person name="Wang J."/>
            <person name="Hirakawa H."/>
            <person name="Shirasawa K."/>
            <person name="Vercoe P."/>
            <person name="Stefanova K."/>
            <person name="Durmic Z."/>
            <person name="Nichols P."/>
            <person name="Revell C."/>
            <person name="Isobe S.N."/>
            <person name="Edwards D."/>
            <person name="Erskine W."/>
        </authorList>
    </citation>
    <scope>NUCLEOTIDE SEQUENCE [LARGE SCALE GENOMIC DNA]</scope>
    <source>
        <strain evidence="2">cv. Daliak</strain>
    </source>
</reference>
<dbReference type="EMBL" id="DF973397">
    <property type="protein sequence ID" value="GAU29484.1"/>
    <property type="molecule type" value="Genomic_DNA"/>
</dbReference>
<gene>
    <name evidence="1" type="ORF">TSUD_65200</name>
</gene>
<accession>A0A2Z6MA31</accession>
<evidence type="ECO:0000313" key="1">
    <source>
        <dbReference type="EMBL" id="GAU29484.1"/>
    </source>
</evidence>
<proteinExistence type="predicted"/>
<evidence type="ECO:0000313" key="2">
    <source>
        <dbReference type="Proteomes" id="UP000242715"/>
    </source>
</evidence>
<organism evidence="1 2">
    <name type="scientific">Trifolium subterraneum</name>
    <name type="common">Subterranean clover</name>
    <dbReference type="NCBI Taxonomy" id="3900"/>
    <lineage>
        <taxon>Eukaryota</taxon>
        <taxon>Viridiplantae</taxon>
        <taxon>Streptophyta</taxon>
        <taxon>Embryophyta</taxon>
        <taxon>Tracheophyta</taxon>
        <taxon>Spermatophyta</taxon>
        <taxon>Magnoliopsida</taxon>
        <taxon>eudicotyledons</taxon>
        <taxon>Gunneridae</taxon>
        <taxon>Pentapetalae</taxon>
        <taxon>rosids</taxon>
        <taxon>fabids</taxon>
        <taxon>Fabales</taxon>
        <taxon>Fabaceae</taxon>
        <taxon>Papilionoideae</taxon>
        <taxon>50 kb inversion clade</taxon>
        <taxon>NPAAA clade</taxon>
        <taxon>Hologalegina</taxon>
        <taxon>IRL clade</taxon>
        <taxon>Trifolieae</taxon>
        <taxon>Trifolium</taxon>
    </lineage>
</organism>
<dbReference type="AlphaFoldDB" id="A0A2Z6MA31"/>